<feature type="domain" description="STAS" evidence="3">
    <location>
        <begin position="4"/>
        <end position="113"/>
    </location>
</feature>
<gene>
    <name evidence="4" type="ORF">FVR03_17850</name>
</gene>
<dbReference type="PROSITE" id="PS50801">
    <property type="entry name" value="STAS"/>
    <property type="match status" value="1"/>
</dbReference>
<dbReference type="SUPFAM" id="SSF52091">
    <property type="entry name" value="SpoIIaa-like"/>
    <property type="match status" value="1"/>
</dbReference>
<dbReference type="InterPro" id="IPR036513">
    <property type="entry name" value="STAS_dom_sf"/>
</dbReference>
<dbReference type="CDD" id="cd07043">
    <property type="entry name" value="STAS_anti-anti-sigma_factors"/>
    <property type="match status" value="1"/>
</dbReference>
<comment type="similarity">
    <text evidence="1 2">Belongs to the anti-sigma-factor antagonist family.</text>
</comment>
<dbReference type="RefSeq" id="WP_147923131.1">
    <property type="nucleotide sequence ID" value="NZ_VRTY01000080.1"/>
</dbReference>
<accession>A0A5C8JIN9</accession>
<dbReference type="PANTHER" id="PTHR33495">
    <property type="entry name" value="ANTI-SIGMA FACTOR ANTAGONIST TM_1081-RELATED-RELATED"/>
    <property type="match status" value="1"/>
</dbReference>
<dbReference type="NCBIfam" id="TIGR00377">
    <property type="entry name" value="ant_ant_sig"/>
    <property type="match status" value="1"/>
</dbReference>
<dbReference type="InterPro" id="IPR002645">
    <property type="entry name" value="STAS_dom"/>
</dbReference>
<proteinExistence type="inferred from homology"/>
<dbReference type="InterPro" id="IPR003658">
    <property type="entry name" value="Anti-sigma_ant"/>
</dbReference>
<dbReference type="EMBL" id="VRTY01000080">
    <property type="protein sequence ID" value="TXK36417.1"/>
    <property type="molecule type" value="Genomic_DNA"/>
</dbReference>
<evidence type="ECO:0000256" key="2">
    <source>
        <dbReference type="RuleBase" id="RU003749"/>
    </source>
</evidence>
<dbReference type="AlphaFoldDB" id="A0A5C8JIN9"/>
<protein>
    <recommendedName>
        <fullName evidence="2">Anti-sigma factor antagonist</fullName>
    </recommendedName>
</protein>
<reference evidence="4 5" key="1">
    <citation type="submission" date="2019-08" db="EMBL/GenBank/DDBJ databases">
        <authorList>
            <person name="Shi S."/>
        </authorList>
    </citation>
    <scope>NUCLEOTIDE SEQUENCE [LARGE SCALE GENOMIC DNA]</scope>
    <source>
        <strain evidence="4 5">GY10130</strain>
    </source>
</reference>
<dbReference type="OrthoDB" id="9795051at2"/>
<dbReference type="GO" id="GO:0043856">
    <property type="term" value="F:anti-sigma factor antagonist activity"/>
    <property type="evidence" value="ECO:0007669"/>
    <property type="project" value="InterPro"/>
</dbReference>
<evidence type="ECO:0000313" key="5">
    <source>
        <dbReference type="Proteomes" id="UP000321926"/>
    </source>
</evidence>
<evidence type="ECO:0000313" key="4">
    <source>
        <dbReference type="EMBL" id="TXK36417.1"/>
    </source>
</evidence>
<dbReference type="Proteomes" id="UP000321926">
    <property type="component" value="Unassembled WGS sequence"/>
</dbReference>
<name>A0A5C8JIN9_9BACT</name>
<organism evidence="4 5">
    <name type="scientific">Pontibacter qinzhouensis</name>
    <dbReference type="NCBI Taxonomy" id="2603253"/>
    <lineage>
        <taxon>Bacteria</taxon>
        <taxon>Pseudomonadati</taxon>
        <taxon>Bacteroidota</taxon>
        <taxon>Cytophagia</taxon>
        <taxon>Cytophagales</taxon>
        <taxon>Hymenobacteraceae</taxon>
        <taxon>Pontibacter</taxon>
    </lineage>
</organism>
<dbReference type="Pfam" id="PF01740">
    <property type="entry name" value="STAS"/>
    <property type="match status" value="1"/>
</dbReference>
<comment type="caution">
    <text evidence="4">The sequence shown here is derived from an EMBL/GenBank/DDBJ whole genome shotgun (WGS) entry which is preliminary data.</text>
</comment>
<evidence type="ECO:0000259" key="3">
    <source>
        <dbReference type="PROSITE" id="PS50801"/>
    </source>
</evidence>
<evidence type="ECO:0000256" key="1">
    <source>
        <dbReference type="ARBA" id="ARBA00009013"/>
    </source>
</evidence>
<sequence>MKTFDISYTALDDVLFISIEGELDARTCVKAHYGFQRIDISKTRAIVIDCNDLSYVSSAGIGVLLSIYHACLQNGTLLILHGLQPKVRNVLEILGLEKVLLLKETFEEALEVVKEKIPA</sequence>
<keyword evidence="5" id="KW-1185">Reference proteome</keyword>
<dbReference type="Gene3D" id="3.30.750.24">
    <property type="entry name" value="STAS domain"/>
    <property type="match status" value="1"/>
</dbReference>